<protein>
    <submittedName>
        <fullName evidence="2">Uncharacterized protein</fullName>
    </submittedName>
</protein>
<name>A0A3N4LJZ2_9PEZI</name>
<organism evidence="2 3">
    <name type="scientific">Terfezia boudieri ATCC MYA-4762</name>
    <dbReference type="NCBI Taxonomy" id="1051890"/>
    <lineage>
        <taxon>Eukaryota</taxon>
        <taxon>Fungi</taxon>
        <taxon>Dikarya</taxon>
        <taxon>Ascomycota</taxon>
        <taxon>Pezizomycotina</taxon>
        <taxon>Pezizomycetes</taxon>
        <taxon>Pezizales</taxon>
        <taxon>Pezizaceae</taxon>
        <taxon>Terfezia</taxon>
    </lineage>
</organism>
<accession>A0A3N4LJZ2</accession>
<keyword evidence="3" id="KW-1185">Reference proteome</keyword>
<evidence type="ECO:0000313" key="3">
    <source>
        <dbReference type="Proteomes" id="UP000267821"/>
    </source>
</evidence>
<dbReference type="EMBL" id="ML121565">
    <property type="protein sequence ID" value="RPB20971.1"/>
    <property type="molecule type" value="Genomic_DNA"/>
</dbReference>
<proteinExistence type="predicted"/>
<feature type="compositionally biased region" description="Basic and acidic residues" evidence="1">
    <location>
        <begin position="157"/>
        <end position="170"/>
    </location>
</feature>
<dbReference type="Proteomes" id="UP000267821">
    <property type="component" value="Unassembled WGS sequence"/>
</dbReference>
<sequence>MKGKQALWFKQAKDDIFEGKDQITGVRIGQKIGNMKGQWKKARAMIDQSGNVFSSGDWMVFGENILMPGLAEAWKSYQPLNPEHQPNLHRANLHRANLHRATSTEPTSTEPTSTEPNPPSQPPASPPLVSAVSSESSSRASRSRVKRLLEEVSSTQETRKQKQAEDALEL</sequence>
<feature type="region of interest" description="Disordered" evidence="1">
    <location>
        <begin position="79"/>
        <end position="170"/>
    </location>
</feature>
<feature type="compositionally biased region" description="Low complexity" evidence="1">
    <location>
        <begin position="127"/>
        <end position="140"/>
    </location>
</feature>
<evidence type="ECO:0000256" key="1">
    <source>
        <dbReference type="SAM" id="MobiDB-lite"/>
    </source>
</evidence>
<feature type="compositionally biased region" description="Low complexity" evidence="1">
    <location>
        <begin position="100"/>
        <end position="115"/>
    </location>
</feature>
<evidence type="ECO:0000313" key="2">
    <source>
        <dbReference type="EMBL" id="RPB20971.1"/>
    </source>
</evidence>
<dbReference type="InParanoid" id="A0A3N4LJZ2"/>
<dbReference type="AlphaFoldDB" id="A0A3N4LJZ2"/>
<reference evidence="2 3" key="1">
    <citation type="journal article" date="2018" name="Nat. Ecol. Evol.">
        <title>Pezizomycetes genomes reveal the molecular basis of ectomycorrhizal truffle lifestyle.</title>
        <authorList>
            <person name="Murat C."/>
            <person name="Payen T."/>
            <person name="Noel B."/>
            <person name="Kuo A."/>
            <person name="Morin E."/>
            <person name="Chen J."/>
            <person name="Kohler A."/>
            <person name="Krizsan K."/>
            <person name="Balestrini R."/>
            <person name="Da Silva C."/>
            <person name="Montanini B."/>
            <person name="Hainaut M."/>
            <person name="Levati E."/>
            <person name="Barry K.W."/>
            <person name="Belfiori B."/>
            <person name="Cichocki N."/>
            <person name="Clum A."/>
            <person name="Dockter R.B."/>
            <person name="Fauchery L."/>
            <person name="Guy J."/>
            <person name="Iotti M."/>
            <person name="Le Tacon F."/>
            <person name="Lindquist E.A."/>
            <person name="Lipzen A."/>
            <person name="Malagnac F."/>
            <person name="Mello A."/>
            <person name="Molinier V."/>
            <person name="Miyauchi S."/>
            <person name="Poulain J."/>
            <person name="Riccioni C."/>
            <person name="Rubini A."/>
            <person name="Sitrit Y."/>
            <person name="Splivallo R."/>
            <person name="Traeger S."/>
            <person name="Wang M."/>
            <person name="Zifcakova L."/>
            <person name="Wipf D."/>
            <person name="Zambonelli A."/>
            <person name="Paolocci F."/>
            <person name="Nowrousian M."/>
            <person name="Ottonello S."/>
            <person name="Baldrian P."/>
            <person name="Spatafora J.W."/>
            <person name="Henrissat B."/>
            <person name="Nagy L.G."/>
            <person name="Aury J.M."/>
            <person name="Wincker P."/>
            <person name="Grigoriev I.V."/>
            <person name="Bonfante P."/>
            <person name="Martin F.M."/>
        </authorList>
    </citation>
    <scope>NUCLEOTIDE SEQUENCE [LARGE SCALE GENOMIC DNA]</scope>
    <source>
        <strain evidence="2 3">ATCC MYA-4762</strain>
    </source>
</reference>
<feature type="compositionally biased region" description="Pro residues" evidence="1">
    <location>
        <begin position="116"/>
        <end position="126"/>
    </location>
</feature>
<gene>
    <name evidence="2" type="ORF">L211DRAFT_462478</name>
</gene>
<dbReference type="OrthoDB" id="10557420at2759"/>